<organism evidence="1 2">
    <name type="scientific">Candidatus Lachnoclostridium stercoravium</name>
    <dbReference type="NCBI Taxonomy" id="2838633"/>
    <lineage>
        <taxon>Bacteria</taxon>
        <taxon>Bacillati</taxon>
        <taxon>Bacillota</taxon>
        <taxon>Clostridia</taxon>
        <taxon>Lachnospirales</taxon>
        <taxon>Lachnospiraceae</taxon>
    </lineage>
</organism>
<dbReference type="Pfam" id="PF06949">
    <property type="entry name" value="DUF1292"/>
    <property type="match status" value="1"/>
</dbReference>
<evidence type="ECO:0000313" key="1">
    <source>
        <dbReference type="EMBL" id="HJA70511.1"/>
    </source>
</evidence>
<dbReference type="EMBL" id="DWZA01000026">
    <property type="protein sequence ID" value="HJA70511.1"/>
    <property type="molecule type" value="Genomic_DNA"/>
</dbReference>
<protein>
    <submittedName>
        <fullName evidence="1">DUF1292 domain-containing protein</fullName>
    </submittedName>
</protein>
<reference evidence="1" key="2">
    <citation type="submission" date="2021-04" db="EMBL/GenBank/DDBJ databases">
        <authorList>
            <person name="Gilroy R."/>
        </authorList>
    </citation>
    <scope>NUCLEOTIDE SEQUENCE</scope>
    <source>
        <strain evidence="1">CHK178-16964</strain>
    </source>
</reference>
<sequence>MTDEKKITMTADSGESVDFYVLEETRIGGTDYLLVTDEMDEEDGECYILKDLSGAEDDQAVYEFVENDEELDYLYRIFSELLNDADVEIEK</sequence>
<evidence type="ECO:0000313" key="2">
    <source>
        <dbReference type="Proteomes" id="UP000823900"/>
    </source>
</evidence>
<proteinExistence type="predicted"/>
<dbReference type="InterPro" id="IPR009711">
    <property type="entry name" value="UPF0473"/>
</dbReference>
<comment type="caution">
    <text evidence="1">The sequence shown here is derived from an EMBL/GenBank/DDBJ whole genome shotgun (WGS) entry which is preliminary data.</text>
</comment>
<reference evidence="1" key="1">
    <citation type="journal article" date="2021" name="PeerJ">
        <title>Extensive microbial diversity within the chicken gut microbiome revealed by metagenomics and culture.</title>
        <authorList>
            <person name="Gilroy R."/>
            <person name="Ravi A."/>
            <person name="Getino M."/>
            <person name="Pursley I."/>
            <person name="Horton D.L."/>
            <person name="Alikhan N.F."/>
            <person name="Baker D."/>
            <person name="Gharbi K."/>
            <person name="Hall N."/>
            <person name="Watson M."/>
            <person name="Adriaenssens E.M."/>
            <person name="Foster-Nyarko E."/>
            <person name="Jarju S."/>
            <person name="Secka A."/>
            <person name="Antonio M."/>
            <person name="Oren A."/>
            <person name="Chaudhuri R.R."/>
            <person name="La Ragione R."/>
            <person name="Hildebrand F."/>
            <person name="Pallen M.J."/>
        </authorList>
    </citation>
    <scope>NUCLEOTIDE SEQUENCE</scope>
    <source>
        <strain evidence="1">CHK178-16964</strain>
    </source>
</reference>
<name>A0A9D2KP04_9FIRM</name>
<gene>
    <name evidence="1" type="ORF">IAA07_02890</name>
</gene>
<dbReference type="Proteomes" id="UP000823900">
    <property type="component" value="Unassembled WGS sequence"/>
</dbReference>
<accession>A0A9D2KP04</accession>
<dbReference type="AlphaFoldDB" id="A0A9D2KP04"/>